<dbReference type="InterPro" id="IPR045660">
    <property type="entry name" value="DUF6390"/>
</dbReference>
<accession>A0A563F2S5</accession>
<sequence length="256" mass="28224">MNGAQLFVRYAYPPNSLGYCGPADSAALLQYGAAGVVDPGLVELARGFAGAWPYLELIASGSGISDPLDRRVVEAYWVGTPLLDSLRLGHIAASMEDRFRPRTGLQFPHLVESVLAGGVPHHSFHVFCIYPWVGLLRDDRKATAALTVLDRCRIRWGQVESLDGDRALVRSRPLVYDGHDLAFGPPRVESALRSASGLGYLGELVPGDWVSLHWDWVCDRLTTRQLGQLRHFTLRQLDITNHRVEHRGAALAVEHG</sequence>
<evidence type="ECO:0000313" key="1">
    <source>
        <dbReference type="EMBL" id="TWP54219.1"/>
    </source>
</evidence>
<protein>
    <submittedName>
        <fullName evidence="1">Uncharacterized protein</fullName>
    </submittedName>
</protein>
<reference evidence="1 2" key="1">
    <citation type="submission" date="2019-07" db="EMBL/GenBank/DDBJ databases">
        <title>Lentzea xizangensis sp. nov., isolated from Qinghai-Tibetan Plateau Soils.</title>
        <authorList>
            <person name="Huang J."/>
        </authorList>
    </citation>
    <scope>NUCLEOTIDE SEQUENCE [LARGE SCALE GENOMIC DNA]</scope>
    <source>
        <strain evidence="1 2">FXJ1.1311</strain>
    </source>
</reference>
<gene>
    <name evidence="1" type="ORF">FKR81_01280</name>
</gene>
<dbReference type="OrthoDB" id="2111648at2"/>
<comment type="caution">
    <text evidence="1">The sequence shown here is derived from an EMBL/GenBank/DDBJ whole genome shotgun (WGS) entry which is preliminary data.</text>
</comment>
<proteinExistence type="predicted"/>
<keyword evidence="2" id="KW-1185">Reference proteome</keyword>
<evidence type="ECO:0000313" key="2">
    <source>
        <dbReference type="Proteomes" id="UP000316639"/>
    </source>
</evidence>
<dbReference type="Proteomes" id="UP000316639">
    <property type="component" value="Unassembled WGS sequence"/>
</dbReference>
<dbReference type="Pfam" id="PF19927">
    <property type="entry name" value="DUF6390"/>
    <property type="match status" value="1"/>
</dbReference>
<name>A0A563F2S5_9PSEU</name>
<organism evidence="1 2">
    <name type="scientific">Lentzea tibetensis</name>
    <dbReference type="NCBI Taxonomy" id="2591470"/>
    <lineage>
        <taxon>Bacteria</taxon>
        <taxon>Bacillati</taxon>
        <taxon>Actinomycetota</taxon>
        <taxon>Actinomycetes</taxon>
        <taxon>Pseudonocardiales</taxon>
        <taxon>Pseudonocardiaceae</taxon>
        <taxon>Lentzea</taxon>
    </lineage>
</organism>
<dbReference type="AlphaFoldDB" id="A0A563F2S5"/>
<dbReference type="RefSeq" id="WP_146349002.1">
    <property type="nucleotide sequence ID" value="NZ_VOBR01000001.1"/>
</dbReference>
<dbReference type="EMBL" id="VOBR01000001">
    <property type="protein sequence ID" value="TWP54219.1"/>
    <property type="molecule type" value="Genomic_DNA"/>
</dbReference>